<dbReference type="AlphaFoldDB" id="A0ABD3BT66"/>
<comment type="caution">
    <text evidence="2">The sequence shown here is derived from an EMBL/GenBank/DDBJ whole genome shotgun (WGS) entry which is preliminary data.</text>
</comment>
<accession>A0ABD3BT66</accession>
<feature type="region of interest" description="Disordered" evidence="1">
    <location>
        <begin position="1"/>
        <end position="39"/>
    </location>
</feature>
<gene>
    <name evidence="2" type="ORF">CASFOL_035208</name>
</gene>
<name>A0ABD3BT66_9LAMI</name>
<reference evidence="3" key="1">
    <citation type="journal article" date="2024" name="IScience">
        <title>Strigolactones Initiate the Formation of Haustorium-like Structures in Castilleja.</title>
        <authorList>
            <person name="Buerger M."/>
            <person name="Peterson D."/>
            <person name="Chory J."/>
        </authorList>
    </citation>
    <scope>NUCLEOTIDE SEQUENCE [LARGE SCALE GENOMIC DNA]</scope>
</reference>
<dbReference type="EMBL" id="JAVIJP010000066">
    <property type="protein sequence ID" value="KAL3620296.1"/>
    <property type="molecule type" value="Genomic_DNA"/>
</dbReference>
<feature type="compositionally biased region" description="Basic residues" evidence="1">
    <location>
        <begin position="1"/>
        <end position="10"/>
    </location>
</feature>
<proteinExistence type="predicted"/>
<dbReference type="Proteomes" id="UP001632038">
    <property type="component" value="Unassembled WGS sequence"/>
</dbReference>
<evidence type="ECO:0000313" key="3">
    <source>
        <dbReference type="Proteomes" id="UP001632038"/>
    </source>
</evidence>
<protein>
    <submittedName>
        <fullName evidence="2">Uncharacterized protein</fullName>
    </submittedName>
</protein>
<evidence type="ECO:0000313" key="2">
    <source>
        <dbReference type="EMBL" id="KAL3620296.1"/>
    </source>
</evidence>
<keyword evidence="3" id="KW-1185">Reference proteome</keyword>
<evidence type="ECO:0000256" key="1">
    <source>
        <dbReference type="SAM" id="MobiDB-lite"/>
    </source>
</evidence>
<sequence>MDFKKGHQKVTKQQGKRLTVTKVATGGRDRGGSNDGFGSEIVALEERDDGSSEVRDLAYFQEPGKLAVDYDKEYEKSSHVRFNGFSRETE</sequence>
<organism evidence="2 3">
    <name type="scientific">Castilleja foliolosa</name>
    <dbReference type="NCBI Taxonomy" id="1961234"/>
    <lineage>
        <taxon>Eukaryota</taxon>
        <taxon>Viridiplantae</taxon>
        <taxon>Streptophyta</taxon>
        <taxon>Embryophyta</taxon>
        <taxon>Tracheophyta</taxon>
        <taxon>Spermatophyta</taxon>
        <taxon>Magnoliopsida</taxon>
        <taxon>eudicotyledons</taxon>
        <taxon>Gunneridae</taxon>
        <taxon>Pentapetalae</taxon>
        <taxon>asterids</taxon>
        <taxon>lamiids</taxon>
        <taxon>Lamiales</taxon>
        <taxon>Orobanchaceae</taxon>
        <taxon>Pedicularideae</taxon>
        <taxon>Castillejinae</taxon>
        <taxon>Castilleja</taxon>
    </lineage>
</organism>